<dbReference type="AlphaFoldDB" id="A0A8J5PZE9"/>
<evidence type="ECO:0000313" key="1">
    <source>
        <dbReference type="EMBL" id="KAG7433304.1"/>
    </source>
</evidence>
<proteinExistence type="predicted"/>
<accession>A0A8J5PZE9</accession>
<dbReference type="CDD" id="cd22997">
    <property type="entry name" value="GT_LH"/>
    <property type="match status" value="1"/>
</dbReference>
<comment type="caution">
    <text evidence="1">The sequence shown here is derived from an EMBL/GenBank/DDBJ whole genome shotgun (WGS) entry which is preliminary data.</text>
</comment>
<dbReference type="PANTHER" id="PTHR36587">
    <property type="entry name" value="EXPRESSION SITE-ASSOCIATED GENE 3 (ESAG3)-LIKE PROTEIN"/>
    <property type="match status" value="1"/>
</dbReference>
<protein>
    <submittedName>
        <fullName evidence="1">Uncharacterized protein</fullName>
    </submittedName>
</protein>
<name>A0A8J5PZE9_FUSOX</name>
<organism evidence="1 2">
    <name type="scientific">Fusarium oxysporum f. sp. raphani</name>
    <dbReference type="NCBI Taxonomy" id="96318"/>
    <lineage>
        <taxon>Eukaryota</taxon>
        <taxon>Fungi</taxon>
        <taxon>Dikarya</taxon>
        <taxon>Ascomycota</taxon>
        <taxon>Pezizomycotina</taxon>
        <taxon>Sordariomycetes</taxon>
        <taxon>Hypocreomycetidae</taxon>
        <taxon>Hypocreales</taxon>
        <taxon>Nectriaceae</taxon>
        <taxon>Fusarium</taxon>
        <taxon>Fusarium oxysporum species complex</taxon>
    </lineage>
</organism>
<reference evidence="1" key="1">
    <citation type="submission" date="2021-04" db="EMBL/GenBank/DDBJ databases">
        <title>First draft genome resource for Brassicaceae pathogens Fusarium oxysporum f. sp. raphani and Fusarium oxysporum f. sp. rapae.</title>
        <authorList>
            <person name="Asai S."/>
        </authorList>
    </citation>
    <scope>NUCLEOTIDE SEQUENCE</scope>
    <source>
        <strain evidence="1">Tf1262</strain>
    </source>
</reference>
<gene>
    <name evidence="1" type="ORF">Forpi1262_v006944</name>
</gene>
<dbReference type="Proteomes" id="UP000693942">
    <property type="component" value="Unassembled WGS sequence"/>
</dbReference>
<evidence type="ECO:0000313" key="2">
    <source>
        <dbReference type="Proteomes" id="UP000693942"/>
    </source>
</evidence>
<sequence length="727" mass="83164">MSASPEPFTLFHKFPPELKLEILNFCSRNDLVCLSLTGPDMRNLVTPLIPSKPNLTWVDQLGPTPDVPSECRDPYHNNIPRRPGCDGAREQEVIYFPTGHRFRRHEYRGCKVCYRCRMYPTDHPVCNVSYCKKHCACISCPLFMRLRGWMGDRKYCAECNQFTTRTKRNNGRCTHGRKKIWPQGYKRVDSSSSLEDAVTPEKNGSSLQLFAKRLLRLPLKTILILIAALIFPGLLALTSLKGRAFLAGEVAAGQAYETYPQQDIAKLPSKDRRLSIVLPANNPDHDLCKVITSALALGYPAPVIVNWGKTYDKSKGWKGGSHLAKITGTLEYLDGVSKADTSDENRLKENDIVVLTDSYDVWFQLPPEVLLKRYHEANRQANQRLSSQWNRRGKPPMEQTIIISTQKKCFPPPSSGSVLHCDQLPESPARKDLYGPNTDKDPNLFHDVRPKYLNSGSMIGPVGDMRRYFRRVHERMQRGLVNGKDLYSDQGIFGEIFAEQEIWRRWLRKNSVSQQDKSFNVMHSDFEYHVGLDYTQNLFIPTVFEEQDGEIIALNNETGIAEKSVSLGIQPRLDGVPEDIQSSTNPLNQVLQDTADWGDMPVYADFYSAAIPVVVHHNAHKDGAKKRRYLWWDRIWFFPYLRQLIKSQLEVVEAEPLLEIAVNGERLVYWESRSNVTKKKPRTFIVDSGEVSIVEREFGYVCRAKTEKAEAEKPWYDEVFRDGQGEL</sequence>
<dbReference type="EMBL" id="JAELUR010000004">
    <property type="protein sequence ID" value="KAG7433304.1"/>
    <property type="molecule type" value="Genomic_DNA"/>
</dbReference>
<dbReference type="PANTHER" id="PTHR36587:SF2">
    <property type="entry name" value="EXPRESSION SITE-ASSOCIATED GENE 3 (ESAG3)-LIKE PROTEIN"/>
    <property type="match status" value="1"/>
</dbReference>